<protein>
    <submittedName>
        <fullName evidence="5">Chanoclavine-I dehydrogenase</fullName>
    </submittedName>
</protein>
<dbReference type="EMBL" id="ML978450">
    <property type="protein sequence ID" value="KAF2022759.1"/>
    <property type="molecule type" value="Genomic_DNA"/>
</dbReference>
<proteinExistence type="inferred from homology"/>
<dbReference type="PANTHER" id="PTHR43180">
    <property type="entry name" value="3-OXOACYL-(ACYL-CARRIER-PROTEIN) REDUCTASE (AFU_ORTHOLOGUE AFUA_6G11210)"/>
    <property type="match status" value="1"/>
</dbReference>
<name>A0A9P4GWJ4_9PLEO</name>
<accession>A0A9P4GWJ4</accession>
<evidence type="ECO:0000256" key="4">
    <source>
        <dbReference type="RuleBase" id="RU000363"/>
    </source>
</evidence>
<dbReference type="SUPFAM" id="SSF51735">
    <property type="entry name" value="NAD(P)-binding Rossmann-fold domains"/>
    <property type="match status" value="1"/>
</dbReference>
<dbReference type="GO" id="GO:0016491">
    <property type="term" value="F:oxidoreductase activity"/>
    <property type="evidence" value="ECO:0007669"/>
    <property type="project" value="UniProtKB-KW"/>
</dbReference>
<dbReference type="InterPro" id="IPR020904">
    <property type="entry name" value="Sc_DH/Rdtase_CS"/>
</dbReference>
<reference evidence="5" key="1">
    <citation type="journal article" date="2020" name="Stud. Mycol.">
        <title>101 Dothideomycetes genomes: a test case for predicting lifestyles and emergence of pathogens.</title>
        <authorList>
            <person name="Haridas S."/>
            <person name="Albert R."/>
            <person name="Binder M."/>
            <person name="Bloem J."/>
            <person name="Labutti K."/>
            <person name="Salamov A."/>
            <person name="Andreopoulos B."/>
            <person name="Baker S."/>
            <person name="Barry K."/>
            <person name="Bills G."/>
            <person name="Bluhm B."/>
            <person name="Cannon C."/>
            <person name="Castanera R."/>
            <person name="Culley D."/>
            <person name="Daum C."/>
            <person name="Ezra D."/>
            <person name="Gonzalez J."/>
            <person name="Henrissat B."/>
            <person name="Kuo A."/>
            <person name="Liang C."/>
            <person name="Lipzen A."/>
            <person name="Lutzoni F."/>
            <person name="Magnuson J."/>
            <person name="Mondo S."/>
            <person name="Nolan M."/>
            <person name="Ohm R."/>
            <person name="Pangilinan J."/>
            <person name="Park H.-J."/>
            <person name="Ramirez L."/>
            <person name="Alfaro M."/>
            <person name="Sun H."/>
            <person name="Tritt A."/>
            <person name="Yoshinaga Y."/>
            <person name="Zwiers L.-H."/>
            <person name="Turgeon B."/>
            <person name="Goodwin S."/>
            <person name="Spatafora J."/>
            <person name="Crous P."/>
            <person name="Grigoriev I."/>
        </authorList>
    </citation>
    <scope>NUCLEOTIDE SEQUENCE</scope>
    <source>
        <strain evidence="5">CBS 110217</strain>
    </source>
</reference>
<sequence>MESLAGKVFTVSGGGSGMGLATCRLLAQSGARAISIGDFQEANFETIKKELQAINASTKIQTVKVDVASSSSVASWMQEVISAFGALDGCVNAAGVAQPVGVRKAPALLEETDETWRRTMGINLDGVFFCTREQVRAMVALPKAPRSIVNIASIAALIHAADTYAYSTSKNAVVHLSQAMSKDGLPFGIRINALSPGATATPMLAQFFVPSDESAPVDTQGWALVQPEDIAKAAGWLLCDHSIQVSGINMVVGPGAP</sequence>
<dbReference type="Gene3D" id="3.40.50.720">
    <property type="entry name" value="NAD(P)-binding Rossmann-like Domain"/>
    <property type="match status" value="1"/>
</dbReference>
<keyword evidence="2" id="KW-0521">NADP</keyword>
<evidence type="ECO:0000256" key="1">
    <source>
        <dbReference type="ARBA" id="ARBA00006484"/>
    </source>
</evidence>
<dbReference type="CDD" id="cd05233">
    <property type="entry name" value="SDR_c"/>
    <property type="match status" value="1"/>
</dbReference>
<dbReference type="OrthoDB" id="1669814at2759"/>
<dbReference type="PROSITE" id="PS00061">
    <property type="entry name" value="ADH_SHORT"/>
    <property type="match status" value="1"/>
</dbReference>
<evidence type="ECO:0000256" key="2">
    <source>
        <dbReference type="ARBA" id="ARBA00022857"/>
    </source>
</evidence>
<evidence type="ECO:0000256" key="3">
    <source>
        <dbReference type="ARBA" id="ARBA00023002"/>
    </source>
</evidence>
<dbReference type="PANTHER" id="PTHR43180:SF63">
    <property type="entry name" value="DEHYDROGENASE_REDUCTASE FAMILY PROTEIN, PUTATIVE (AFU_ORTHOLOGUE AFUA_6G03520)-RELATED"/>
    <property type="match status" value="1"/>
</dbReference>
<dbReference type="FunFam" id="3.40.50.720:FF:000084">
    <property type="entry name" value="Short-chain dehydrogenase reductase"/>
    <property type="match status" value="1"/>
</dbReference>
<dbReference type="Proteomes" id="UP000799777">
    <property type="component" value="Unassembled WGS sequence"/>
</dbReference>
<comment type="caution">
    <text evidence="5">The sequence shown here is derived from an EMBL/GenBank/DDBJ whole genome shotgun (WGS) entry which is preliminary data.</text>
</comment>
<dbReference type="Pfam" id="PF00106">
    <property type="entry name" value="adh_short"/>
    <property type="match status" value="1"/>
</dbReference>
<dbReference type="InterPro" id="IPR036291">
    <property type="entry name" value="NAD(P)-bd_dom_sf"/>
</dbReference>
<dbReference type="AlphaFoldDB" id="A0A9P4GWJ4"/>
<evidence type="ECO:0000313" key="6">
    <source>
        <dbReference type="Proteomes" id="UP000799777"/>
    </source>
</evidence>
<evidence type="ECO:0000313" key="5">
    <source>
        <dbReference type="EMBL" id="KAF2022759.1"/>
    </source>
</evidence>
<organism evidence="5 6">
    <name type="scientific">Setomelanomma holmii</name>
    <dbReference type="NCBI Taxonomy" id="210430"/>
    <lineage>
        <taxon>Eukaryota</taxon>
        <taxon>Fungi</taxon>
        <taxon>Dikarya</taxon>
        <taxon>Ascomycota</taxon>
        <taxon>Pezizomycotina</taxon>
        <taxon>Dothideomycetes</taxon>
        <taxon>Pleosporomycetidae</taxon>
        <taxon>Pleosporales</taxon>
        <taxon>Pleosporineae</taxon>
        <taxon>Phaeosphaeriaceae</taxon>
        <taxon>Setomelanomma</taxon>
    </lineage>
</organism>
<comment type="similarity">
    <text evidence="1 4">Belongs to the short-chain dehydrogenases/reductases (SDR) family.</text>
</comment>
<dbReference type="PRINTS" id="PR00081">
    <property type="entry name" value="GDHRDH"/>
</dbReference>
<dbReference type="PRINTS" id="PR00080">
    <property type="entry name" value="SDRFAMILY"/>
</dbReference>
<gene>
    <name evidence="5" type="ORF">EK21DRAFT_82476</name>
</gene>
<keyword evidence="6" id="KW-1185">Reference proteome</keyword>
<dbReference type="InterPro" id="IPR002347">
    <property type="entry name" value="SDR_fam"/>
</dbReference>
<keyword evidence="3" id="KW-0560">Oxidoreductase</keyword>